<gene>
    <name evidence="2" type="ORF">TWF481_007769</name>
</gene>
<dbReference type="Proteomes" id="UP001370758">
    <property type="component" value="Unassembled WGS sequence"/>
</dbReference>
<comment type="caution">
    <text evidence="2">The sequence shown here is derived from an EMBL/GenBank/DDBJ whole genome shotgun (WGS) entry which is preliminary data.</text>
</comment>
<evidence type="ECO:0000313" key="2">
    <source>
        <dbReference type="EMBL" id="KAK6505879.1"/>
    </source>
</evidence>
<organism evidence="2 3">
    <name type="scientific">Arthrobotrys musiformis</name>
    <dbReference type="NCBI Taxonomy" id="47236"/>
    <lineage>
        <taxon>Eukaryota</taxon>
        <taxon>Fungi</taxon>
        <taxon>Dikarya</taxon>
        <taxon>Ascomycota</taxon>
        <taxon>Pezizomycotina</taxon>
        <taxon>Orbiliomycetes</taxon>
        <taxon>Orbiliales</taxon>
        <taxon>Orbiliaceae</taxon>
        <taxon>Arthrobotrys</taxon>
    </lineage>
</organism>
<dbReference type="AlphaFoldDB" id="A0AAV9WCG2"/>
<evidence type="ECO:0000256" key="1">
    <source>
        <dbReference type="SAM" id="MobiDB-lite"/>
    </source>
</evidence>
<proteinExistence type="predicted"/>
<protein>
    <submittedName>
        <fullName evidence="2">Uncharacterized protein</fullName>
    </submittedName>
</protein>
<dbReference type="EMBL" id="JAVHJL010000004">
    <property type="protein sequence ID" value="KAK6505879.1"/>
    <property type="molecule type" value="Genomic_DNA"/>
</dbReference>
<sequence>MCKITIVKFTCGHIYERPEMCDWMKLRPERDIFKCPYRDPNGVRINEQIKCHECATMDPEIPSHFRDSNIIKRAPPPERALANGNGIMTGIGGALSMTREERRRRIAERYGVYSIHDVPGYRDPEHQTVSQTPADVSRAEPTIQSGSRRGKYREYGAGFAYGRLGAPIVTQHRTRIPPAPTTTTTGNPETREKLTWFHPFWDAAKLNVPTVRNGWGAPQDPTVPPSYSAEAMKMRARGAKPGDPPPETDPKIRTIRDIARTQLARIYDEKF</sequence>
<feature type="region of interest" description="Disordered" evidence="1">
    <location>
        <begin position="121"/>
        <end position="148"/>
    </location>
</feature>
<accession>A0AAV9WCG2</accession>
<evidence type="ECO:0000313" key="3">
    <source>
        <dbReference type="Proteomes" id="UP001370758"/>
    </source>
</evidence>
<reference evidence="2 3" key="1">
    <citation type="submission" date="2023-08" db="EMBL/GenBank/DDBJ databases">
        <authorList>
            <person name="Palmer J.M."/>
        </authorList>
    </citation>
    <scope>NUCLEOTIDE SEQUENCE [LARGE SCALE GENOMIC DNA]</scope>
    <source>
        <strain evidence="2 3">TWF481</strain>
    </source>
</reference>
<name>A0AAV9WCG2_9PEZI</name>
<keyword evidence="3" id="KW-1185">Reference proteome</keyword>